<comment type="similarity">
    <text evidence="1">Belongs to the LysR transcriptional regulatory family.</text>
</comment>
<dbReference type="Gene3D" id="3.40.190.290">
    <property type="match status" value="1"/>
</dbReference>
<dbReference type="InterPro" id="IPR005119">
    <property type="entry name" value="LysR_subst-bd"/>
</dbReference>
<evidence type="ECO:0000313" key="6">
    <source>
        <dbReference type="EMBL" id="NHO67547.1"/>
    </source>
</evidence>
<name>A0A9E5T3Z4_9GAMM</name>
<dbReference type="SUPFAM" id="SSF53850">
    <property type="entry name" value="Periplasmic binding protein-like II"/>
    <property type="match status" value="1"/>
</dbReference>
<dbReference type="PRINTS" id="PR00039">
    <property type="entry name" value="HTHLYSR"/>
</dbReference>
<dbReference type="AlphaFoldDB" id="A0A9E5T3Z4"/>
<comment type="caution">
    <text evidence="6">The sequence shown here is derived from an EMBL/GenBank/DDBJ whole genome shotgun (WGS) entry which is preliminary data.</text>
</comment>
<dbReference type="GO" id="GO:0005829">
    <property type="term" value="C:cytosol"/>
    <property type="evidence" value="ECO:0007669"/>
    <property type="project" value="TreeGrafter"/>
</dbReference>
<dbReference type="InterPro" id="IPR037405">
    <property type="entry name" value="GbpR_PBP2"/>
</dbReference>
<evidence type="ECO:0000259" key="5">
    <source>
        <dbReference type="PROSITE" id="PS50931"/>
    </source>
</evidence>
<dbReference type="GO" id="GO:0003677">
    <property type="term" value="F:DNA binding"/>
    <property type="evidence" value="ECO:0007669"/>
    <property type="project" value="UniProtKB-KW"/>
</dbReference>
<dbReference type="CDD" id="cd08435">
    <property type="entry name" value="PBP2_GbpR"/>
    <property type="match status" value="1"/>
</dbReference>
<dbReference type="InterPro" id="IPR036388">
    <property type="entry name" value="WH-like_DNA-bd_sf"/>
</dbReference>
<evidence type="ECO:0000256" key="3">
    <source>
        <dbReference type="ARBA" id="ARBA00023125"/>
    </source>
</evidence>
<dbReference type="Pfam" id="PF00126">
    <property type="entry name" value="HTH_1"/>
    <property type="match status" value="1"/>
</dbReference>
<keyword evidence="7" id="KW-1185">Reference proteome</keyword>
<protein>
    <submittedName>
        <fullName evidence="6">LysR family transcriptional regulator</fullName>
    </submittedName>
</protein>
<organism evidence="6 7">
    <name type="scientific">Pseudomaricurvus hydrocarbonicus</name>
    <dbReference type="NCBI Taxonomy" id="1470433"/>
    <lineage>
        <taxon>Bacteria</taxon>
        <taxon>Pseudomonadati</taxon>
        <taxon>Pseudomonadota</taxon>
        <taxon>Gammaproteobacteria</taxon>
        <taxon>Cellvibrionales</taxon>
        <taxon>Cellvibrionaceae</taxon>
        <taxon>Pseudomaricurvus</taxon>
    </lineage>
</organism>
<dbReference type="Gene3D" id="1.10.10.10">
    <property type="entry name" value="Winged helix-like DNA-binding domain superfamily/Winged helix DNA-binding domain"/>
    <property type="match status" value="1"/>
</dbReference>
<evidence type="ECO:0000256" key="2">
    <source>
        <dbReference type="ARBA" id="ARBA00023015"/>
    </source>
</evidence>
<dbReference type="EMBL" id="JAAONZ010000017">
    <property type="protein sequence ID" value="NHO67547.1"/>
    <property type="molecule type" value="Genomic_DNA"/>
</dbReference>
<dbReference type="GO" id="GO:0003700">
    <property type="term" value="F:DNA-binding transcription factor activity"/>
    <property type="evidence" value="ECO:0007669"/>
    <property type="project" value="InterPro"/>
</dbReference>
<keyword evidence="4" id="KW-0804">Transcription</keyword>
<dbReference type="InterPro" id="IPR000847">
    <property type="entry name" value="LysR_HTH_N"/>
</dbReference>
<evidence type="ECO:0000256" key="4">
    <source>
        <dbReference type="ARBA" id="ARBA00023163"/>
    </source>
</evidence>
<gene>
    <name evidence="6" type="ORF">G8770_18535</name>
</gene>
<evidence type="ECO:0000256" key="1">
    <source>
        <dbReference type="ARBA" id="ARBA00009437"/>
    </source>
</evidence>
<keyword evidence="3" id="KW-0238">DNA-binding</keyword>
<dbReference type="RefSeq" id="WP_167190434.1">
    <property type="nucleotide sequence ID" value="NZ_JAAONZ010000017.1"/>
</dbReference>
<dbReference type="PROSITE" id="PS50931">
    <property type="entry name" value="HTH_LYSR"/>
    <property type="match status" value="1"/>
</dbReference>
<feature type="domain" description="HTH lysR-type" evidence="5">
    <location>
        <begin position="14"/>
        <end position="71"/>
    </location>
</feature>
<keyword evidence="2" id="KW-0805">Transcription regulation</keyword>
<dbReference type="Pfam" id="PF03466">
    <property type="entry name" value="LysR_substrate"/>
    <property type="match status" value="1"/>
</dbReference>
<sequence>MTPDKFERTLIARLKFKHLKLLVTVNEQRNIFKAAQILNMAQPAATKTIRDLENDLEVELFERSSRGVTPTLYGDIVIKHAKLILSQVKHASEELASLKGGLAGRVTVGTLLAASATLLPSAIAKLKNERPNVSINLVEGTIDTLLGGLRIGDIDMVVGRLPKALQNEGIASEVLYYEPVVLVARKNHPLAGKAHFPLTELMDYEWILPPQTTNLRQEINAALTAAGLESPARAVESVSILANRTLLEETDMVAALPAQVVLAYERSGDLIQLPVDLGIQPGPIGVSLREGRELSPAANYLLEKLRDVANSM</sequence>
<proteinExistence type="inferred from homology"/>
<reference evidence="6" key="1">
    <citation type="submission" date="2020-03" db="EMBL/GenBank/DDBJ databases">
        <authorList>
            <person name="Guo F."/>
        </authorList>
    </citation>
    <scope>NUCLEOTIDE SEQUENCE</scope>
    <source>
        <strain evidence="6">JCM 30134</strain>
    </source>
</reference>
<dbReference type="FunFam" id="1.10.10.10:FF:000001">
    <property type="entry name" value="LysR family transcriptional regulator"/>
    <property type="match status" value="1"/>
</dbReference>
<accession>A0A9E5T3Z4</accession>
<dbReference type="PANTHER" id="PTHR30419">
    <property type="entry name" value="HTH-TYPE TRANSCRIPTIONAL REGULATOR YBHD"/>
    <property type="match status" value="1"/>
</dbReference>
<dbReference type="Proteomes" id="UP000787472">
    <property type="component" value="Unassembled WGS sequence"/>
</dbReference>
<dbReference type="InterPro" id="IPR036390">
    <property type="entry name" value="WH_DNA-bd_sf"/>
</dbReference>
<evidence type="ECO:0000313" key="7">
    <source>
        <dbReference type="Proteomes" id="UP000787472"/>
    </source>
</evidence>
<dbReference type="SUPFAM" id="SSF46785">
    <property type="entry name" value="Winged helix' DNA-binding domain"/>
    <property type="match status" value="1"/>
</dbReference>
<dbReference type="PANTHER" id="PTHR30419:SF8">
    <property type="entry name" value="NITROGEN ASSIMILATION TRANSCRIPTIONAL ACTIVATOR-RELATED"/>
    <property type="match status" value="1"/>
</dbReference>
<dbReference type="InterPro" id="IPR050950">
    <property type="entry name" value="HTH-type_LysR_regulators"/>
</dbReference>